<reference evidence="13" key="2">
    <citation type="submission" date="2020-09" db="EMBL/GenBank/DDBJ databases">
        <authorList>
            <person name="Sun Q."/>
            <person name="Zhou Y."/>
        </authorList>
    </citation>
    <scope>NUCLEOTIDE SEQUENCE</scope>
    <source>
        <strain evidence="13">CGMCC 1.12426</strain>
    </source>
</reference>
<dbReference type="GO" id="GO:0019288">
    <property type="term" value="P:isopentenyl diphosphate biosynthetic process, methylerythritol 4-phosphate pathway"/>
    <property type="evidence" value="ECO:0007669"/>
    <property type="project" value="UniProtKB-UniRule"/>
</dbReference>
<keyword evidence="6 10" id="KW-0418">Kinase</keyword>
<evidence type="ECO:0000259" key="11">
    <source>
        <dbReference type="Pfam" id="PF00288"/>
    </source>
</evidence>
<dbReference type="SUPFAM" id="SSF55060">
    <property type="entry name" value="GHMP Kinase, C-terminal domain"/>
    <property type="match status" value="1"/>
</dbReference>
<evidence type="ECO:0000256" key="8">
    <source>
        <dbReference type="ARBA" id="ARBA00023229"/>
    </source>
</evidence>
<protein>
    <recommendedName>
        <fullName evidence="3 10">4-diphosphocytidyl-2-C-methyl-D-erythritol kinase</fullName>
        <shortName evidence="10">CMK</shortName>
        <ecNumber evidence="2 10">2.7.1.148</ecNumber>
    </recommendedName>
    <alternativeName>
        <fullName evidence="9 10">4-(cytidine-5'-diphospho)-2-C-methyl-D-erythritol kinase</fullName>
    </alternativeName>
</protein>
<dbReference type="Pfam" id="PF08544">
    <property type="entry name" value="GHMP_kinases_C"/>
    <property type="match status" value="1"/>
</dbReference>
<evidence type="ECO:0000259" key="12">
    <source>
        <dbReference type="Pfam" id="PF08544"/>
    </source>
</evidence>
<feature type="active site" evidence="10">
    <location>
        <position position="145"/>
    </location>
</feature>
<comment type="function">
    <text evidence="10">Catalyzes the phosphorylation of the position 2 hydroxy group of 4-diphosphocytidyl-2C-methyl-D-erythritol.</text>
</comment>
<dbReference type="OrthoDB" id="9809438at2"/>
<evidence type="ECO:0000256" key="6">
    <source>
        <dbReference type="ARBA" id="ARBA00022777"/>
    </source>
</evidence>
<comment type="pathway">
    <text evidence="10">Isoprenoid biosynthesis; isopentenyl diphosphate biosynthesis via DXP pathway; isopentenyl diphosphate from 1-deoxy-D-xylulose 5-phosphate: step 3/6.</text>
</comment>
<reference evidence="13" key="1">
    <citation type="journal article" date="2014" name="Int. J. Syst. Evol. Microbiol.">
        <title>Complete genome sequence of Corynebacterium casei LMG S-19264T (=DSM 44701T), isolated from a smear-ripened cheese.</title>
        <authorList>
            <consortium name="US DOE Joint Genome Institute (JGI-PGF)"/>
            <person name="Walter F."/>
            <person name="Albersmeier A."/>
            <person name="Kalinowski J."/>
            <person name="Ruckert C."/>
        </authorList>
    </citation>
    <scope>NUCLEOTIDE SEQUENCE</scope>
    <source>
        <strain evidence="13">CGMCC 1.12426</strain>
    </source>
</reference>
<evidence type="ECO:0000256" key="1">
    <source>
        <dbReference type="ARBA" id="ARBA00009684"/>
    </source>
</evidence>
<dbReference type="InterPro" id="IPR014721">
    <property type="entry name" value="Ribsml_uS5_D2-typ_fold_subgr"/>
</dbReference>
<feature type="domain" description="GHMP kinase N-terminal" evidence="11">
    <location>
        <begin position="75"/>
        <end position="151"/>
    </location>
</feature>
<dbReference type="PANTHER" id="PTHR43527">
    <property type="entry name" value="4-DIPHOSPHOCYTIDYL-2-C-METHYL-D-ERYTHRITOL KINASE, CHLOROPLASTIC"/>
    <property type="match status" value="1"/>
</dbReference>
<dbReference type="PANTHER" id="PTHR43527:SF2">
    <property type="entry name" value="4-DIPHOSPHOCYTIDYL-2-C-METHYL-D-ERYTHRITOL KINASE, CHLOROPLASTIC"/>
    <property type="match status" value="1"/>
</dbReference>
<evidence type="ECO:0000256" key="4">
    <source>
        <dbReference type="ARBA" id="ARBA00022679"/>
    </source>
</evidence>
<dbReference type="Gene3D" id="3.30.70.890">
    <property type="entry name" value="GHMP kinase, C-terminal domain"/>
    <property type="match status" value="1"/>
</dbReference>
<evidence type="ECO:0000256" key="9">
    <source>
        <dbReference type="ARBA" id="ARBA00032554"/>
    </source>
</evidence>
<dbReference type="Pfam" id="PF00288">
    <property type="entry name" value="GHMP_kinases_N"/>
    <property type="match status" value="1"/>
</dbReference>
<keyword evidence="5 10" id="KW-0547">Nucleotide-binding</keyword>
<dbReference type="SUPFAM" id="SSF54211">
    <property type="entry name" value="Ribosomal protein S5 domain 2-like"/>
    <property type="match status" value="1"/>
</dbReference>
<evidence type="ECO:0000313" key="14">
    <source>
        <dbReference type="Proteomes" id="UP000605148"/>
    </source>
</evidence>
<evidence type="ECO:0000256" key="10">
    <source>
        <dbReference type="HAMAP-Rule" id="MF_00061"/>
    </source>
</evidence>
<proteinExistence type="inferred from homology"/>
<dbReference type="InterPro" id="IPR020568">
    <property type="entry name" value="Ribosomal_Su5_D2-typ_SF"/>
</dbReference>
<dbReference type="RefSeq" id="WP_150496922.1">
    <property type="nucleotide sequence ID" value="NZ_BMFA01000012.1"/>
</dbReference>
<feature type="active site" evidence="10">
    <location>
        <position position="17"/>
    </location>
</feature>
<dbReference type="NCBIfam" id="TIGR00154">
    <property type="entry name" value="ispE"/>
    <property type="match status" value="1"/>
</dbReference>
<dbReference type="InterPro" id="IPR036554">
    <property type="entry name" value="GHMP_kinase_C_sf"/>
</dbReference>
<evidence type="ECO:0000256" key="3">
    <source>
        <dbReference type="ARBA" id="ARBA00017473"/>
    </source>
</evidence>
<dbReference type="HAMAP" id="MF_00061">
    <property type="entry name" value="IspE"/>
    <property type="match status" value="1"/>
</dbReference>
<comment type="catalytic activity">
    <reaction evidence="10">
        <text>4-CDP-2-C-methyl-D-erythritol + ATP = 4-CDP-2-C-methyl-D-erythritol 2-phosphate + ADP + H(+)</text>
        <dbReference type="Rhea" id="RHEA:18437"/>
        <dbReference type="ChEBI" id="CHEBI:15378"/>
        <dbReference type="ChEBI" id="CHEBI:30616"/>
        <dbReference type="ChEBI" id="CHEBI:57823"/>
        <dbReference type="ChEBI" id="CHEBI:57919"/>
        <dbReference type="ChEBI" id="CHEBI:456216"/>
        <dbReference type="EC" id="2.7.1.148"/>
    </reaction>
</comment>
<dbReference type="EC" id="2.7.1.148" evidence="2 10"/>
<comment type="caution">
    <text evidence="13">The sequence shown here is derived from an EMBL/GenBank/DDBJ whole genome shotgun (WGS) entry which is preliminary data.</text>
</comment>
<dbReference type="PIRSF" id="PIRSF010376">
    <property type="entry name" value="IspE"/>
    <property type="match status" value="1"/>
</dbReference>
<dbReference type="Proteomes" id="UP000605148">
    <property type="component" value="Unassembled WGS sequence"/>
</dbReference>
<dbReference type="InterPro" id="IPR004424">
    <property type="entry name" value="IspE"/>
</dbReference>
<dbReference type="InterPro" id="IPR006204">
    <property type="entry name" value="GHMP_kinase_N_dom"/>
</dbReference>
<dbReference type="InterPro" id="IPR013750">
    <property type="entry name" value="GHMP_kinase_C_dom"/>
</dbReference>
<dbReference type="GO" id="GO:0005524">
    <property type="term" value="F:ATP binding"/>
    <property type="evidence" value="ECO:0007669"/>
    <property type="project" value="UniProtKB-UniRule"/>
</dbReference>
<dbReference type="GO" id="GO:0050515">
    <property type="term" value="F:4-(cytidine 5'-diphospho)-2-C-methyl-D-erythritol kinase activity"/>
    <property type="evidence" value="ECO:0007669"/>
    <property type="project" value="UniProtKB-UniRule"/>
</dbReference>
<comment type="similarity">
    <text evidence="1 10">Belongs to the GHMP kinase family. IspE subfamily.</text>
</comment>
<gene>
    <name evidence="10 13" type="primary">ispE</name>
    <name evidence="13" type="ORF">GCM10011316_34220</name>
</gene>
<name>A0A916TM41_9HYPH</name>
<keyword evidence="4 10" id="KW-0808">Transferase</keyword>
<dbReference type="Gene3D" id="3.30.230.10">
    <property type="match status" value="1"/>
</dbReference>
<feature type="domain" description="GHMP kinase C-terminal" evidence="12">
    <location>
        <begin position="208"/>
        <end position="276"/>
    </location>
</feature>
<evidence type="ECO:0000256" key="7">
    <source>
        <dbReference type="ARBA" id="ARBA00022840"/>
    </source>
</evidence>
<sequence>MPEELTASGAAGLACAKINLTLHVTGRQEDGYHRLQSLVVFASIADRITAHPASAQSLTIGGPMAPDLIPVRSDNLVLRAADAFLRAAGLDVSYRFHLEKTLPVASGIGGGSADAAAVLRVLSQLHPGLVSSEALEELALGLGADVPVCLASRSAVMSGIGEIVSPAPALPPLGLVLVNPGVSVPTPAVFKALTRRSNPPMPDLPDRIQTLAQLAGLLERTRNDLEAPAVAVCQQISEVLSALAADRDIAFARMSGSGATCFGLCAREDAADIAVRLRAAHPAWWVAGGEIV</sequence>
<keyword evidence="7 10" id="KW-0067">ATP-binding</keyword>
<organism evidence="13 14">
    <name type="scientific">Roseibium aquae</name>
    <dbReference type="NCBI Taxonomy" id="1323746"/>
    <lineage>
        <taxon>Bacteria</taxon>
        <taxon>Pseudomonadati</taxon>
        <taxon>Pseudomonadota</taxon>
        <taxon>Alphaproteobacteria</taxon>
        <taxon>Hyphomicrobiales</taxon>
        <taxon>Stappiaceae</taxon>
        <taxon>Roseibium</taxon>
    </lineage>
</organism>
<evidence type="ECO:0000256" key="2">
    <source>
        <dbReference type="ARBA" id="ARBA00012052"/>
    </source>
</evidence>
<evidence type="ECO:0000313" key="13">
    <source>
        <dbReference type="EMBL" id="GGB59340.1"/>
    </source>
</evidence>
<keyword evidence="14" id="KW-1185">Reference proteome</keyword>
<dbReference type="NCBIfam" id="NF011202">
    <property type="entry name" value="PRK14608.1"/>
    <property type="match status" value="1"/>
</dbReference>
<dbReference type="EMBL" id="BMFA01000012">
    <property type="protein sequence ID" value="GGB59340.1"/>
    <property type="molecule type" value="Genomic_DNA"/>
</dbReference>
<dbReference type="AlphaFoldDB" id="A0A916TM41"/>
<evidence type="ECO:0000256" key="5">
    <source>
        <dbReference type="ARBA" id="ARBA00022741"/>
    </source>
</evidence>
<feature type="binding site" evidence="10">
    <location>
        <begin position="103"/>
        <end position="113"/>
    </location>
    <ligand>
        <name>ATP</name>
        <dbReference type="ChEBI" id="CHEBI:30616"/>
    </ligand>
</feature>
<keyword evidence="8 10" id="KW-0414">Isoprene biosynthesis</keyword>
<accession>A0A916TM41</accession>
<dbReference type="GO" id="GO:0016114">
    <property type="term" value="P:terpenoid biosynthetic process"/>
    <property type="evidence" value="ECO:0007669"/>
    <property type="project" value="UniProtKB-UniRule"/>
</dbReference>